<evidence type="ECO:0000256" key="1">
    <source>
        <dbReference type="ARBA" id="ARBA00004651"/>
    </source>
</evidence>
<accession>A0A1I7S427</accession>
<evidence type="ECO:0000256" key="6">
    <source>
        <dbReference type="ARBA" id="ARBA00023136"/>
    </source>
</evidence>
<comment type="subcellular location">
    <subcellularLocation>
        <location evidence="1">Cell membrane</location>
        <topology evidence="1">Multi-pass membrane protein</topology>
    </subcellularLocation>
    <subcellularLocation>
        <location evidence="7">Membrane</location>
        <topology evidence="7">Multi-pass membrane protein</topology>
    </subcellularLocation>
</comment>
<dbReference type="Proteomes" id="UP000095284">
    <property type="component" value="Unplaced"/>
</dbReference>
<feature type="transmembrane region" description="Helical" evidence="7">
    <location>
        <begin position="282"/>
        <end position="299"/>
    </location>
</feature>
<evidence type="ECO:0000313" key="12">
    <source>
        <dbReference type="WBParaSite" id="BXY_0775900.1"/>
    </source>
</evidence>
<dbReference type="Proteomes" id="UP000659654">
    <property type="component" value="Unassembled WGS sequence"/>
</dbReference>
<dbReference type="EMBL" id="CAJFCV020000004">
    <property type="protein sequence ID" value="CAG9116656.1"/>
    <property type="molecule type" value="Genomic_DNA"/>
</dbReference>
<evidence type="ECO:0000313" key="9">
    <source>
        <dbReference type="EMBL" id="CAG9116656.1"/>
    </source>
</evidence>
<dbReference type="Pfam" id="PF09815">
    <property type="entry name" value="XK-related"/>
    <property type="match status" value="1"/>
</dbReference>
<sequence length="443" mass="51610">MPGKSSFREKIARTLNLHDKSEEDECDRIPSNIIVTSFDMTCYFFAIFTYISDIFMDIFVAIFYFRKGNQMAGILTTVFILLPSLILNFISILFWMDDEARRREDDCTDRSNTYDFVFTDNIKILSKSRGKGGIEVTDSDDKAGKRKTRVYRWVLAVILQLGPLLWYCKSMKYALKCFTLQKRPRKERIFYQKVFYKKIEADRDAGILRFFEACLESMPQLLIQGYFLSKDWQNYGHTESEFIWHWRCTSIVLSLISISYSFVSHHRVLRISLPQKQNLGPLGCYLIFLWRFFTVSARFNVVTVILVINFVAGLVLMISHLLISTSSLLILQRIDTKSKSKMIDPVMFAINLWIHIFGPFNMAEGPSRLRYGIEYGLEIFEGMIVICLANFYFKPTFPFVDRILAGMGVSYAIGITIMIIYHLFFHPNIKTKVVFRNIASNKP</sequence>
<feature type="transmembrane region" description="Helical" evidence="7">
    <location>
        <begin position="242"/>
        <end position="262"/>
    </location>
</feature>
<proteinExistence type="inferred from homology"/>
<dbReference type="EMBL" id="CAJFDI010000004">
    <property type="protein sequence ID" value="CAD5227014.1"/>
    <property type="molecule type" value="Genomic_DNA"/>
</dbReference>
<keyword evidence="3" id="KW-1003">Cell membrane</keyword>
<evidence type="ECO:0000256" key="5">
    <source>
        <dbReference type="ARBA" id="ARBA00022989"/>
    </source>
</evidence>
<keyword evidence="5 7" id="KW-1133">Transmembrane helix</keyword>
<dbReference type="PANTHER" id="PTHR16024:SF6">
    <property type="entry name" value="XK-RELATED PROTEIN"/>
    <property type="match status" value="1"/>
</dbReference>
<dbReference type="AlphaFoldDB" id="A0A1I7S427"/>
<reference evidence="12" key="1">
    <citation type="submission" date="2016-11" db="UniProtKB">
        <authorList>
            <consortium name="WormBaseParasite"/>
        </authorList>
    </citation>
    <scope>IDENTIFICATION</scope>
</reference>
<dbReference type="eggNOG" id="KOG4790">
    <property type="taxonomic scope" value="Eukaryota"/>
</dbReference>
<protein>
    <recommendedName>
        <fullName evidence="7">XK-related protein</fullName>
    </recommendedName>
</protein>
<evidence type="ECO:0000256" key="2">
    <source>
        <dbReference type="ARBA" id="ARBA00008789"/>
    </source>
</evidence>
<organism evidence="10 12">
    <name type="scientific">Bursaphelenchus xylophilus</name>
    <name type="common">Pinewood nematode worm</name>
    <name type="synonym">Aphelenchoides xylophilus</name>
    <dbReference type="NCBI Taxonomy" id="6326"/>
    <lineage>
        <taxon>Eukaryota</taxon>
        <taxon>Metazoa</taxon>
        <taxon>Ecdysozoa</taxon>
        <taxon>Nematoda</taxon>
        <taxon>Chromadorea</taxon>
        <taxon>Rhabditida</taxon>
        <taxon>Tylenchina</taxon>
        <taxon>Tylenchomorpha</taxon>
        <taxon>Aphelenchoidea</taxon>
        <taxon>Aphelenchoididae</taxon>
        <taxon>Bursaphelenchus</taxon>
    </lineage>
</organism>
<keyword evidence="4 7" id="KW-0812">Transmembrane</keyword>
<dbReference type="WBParaSite" id="BXY_0775900.1">
    <property type="protein sequence ID" value="BXY_0775900.1"/>
    <property type="gene ID" value="BXY_0775900"/>
</dbReference>
<feature type="transmembrane region" description="Helical" evidence="7">
    <location>
        <begin position="405"/>
        <end position="424"/>
    </location>
</feature>
<feature type="transmembrane region" description="Helical" evidence="7">
    <location>
        <begin position="71"/>
        <end position="95"/>
    </location>
</feature>
<dbReference type="GO" id="GO:1902742">
    <property type="term" value="P:apoptotic process involved in development"/>
    <property type="evidence" value="ECO:0007669"/>
    <property type="project" value="TreeGrafter"/>
</dbReference>
<dbReference type="GO" id="GO:0005886">
    <property type="term" value="C:plasma membrane"/>
    <property type="evidence" value="ECO:0007669"/>
    <property type="project" value="UniProtKB-SubCell"/>
</dbReference>
<evidence type="ECO:0000313" key="11">
    <source>
        <dbReference type="Proteomes" id="UP000659654"/>
    </source>
</evidence>
<feature type="transmembrane region" description="Helical" evidence="7">
    <location>
        <begin position="375"/>
        <end position="393"/>
    </location>
</feature>
<evidence type="ECO:0000256" key="7">
    <source>
        <dbReference type="RuleBase" id="RU910716"/>
    </source>
</evidence>
<dbReference type="Proteomes" id="UP000582659">
    <property type="component" value="Unassembled WGS sequence"/>
</dbReference>
<evidence type="ECO:0000256" key="3">
    <source>
        <dbReference type="ARBA" id="ARBA00022475"/>
    </source>
</evidence>
<dbReference type="InterPro" id="IPR018629">
    <property type="entry name" value="XK-rel"/>
</dbReference>
<dbReference type="GO" id="GO:0070782">
    <property type="term" value="P:phosphatidylserine exposure on apoptotic cell surface"/>
    <property type="evidence" value="ECO:0007669"/>
    <property type="project" value="TreeGrafter"/>
</dbReference>
<evidence type="ECO:0000313" key="10">
    <source>
        <dbReference type="Proteomes" id="UP000095284"/>
    </source>
</evidence>
<feature type="transmembrane region" description="Helical" evidence="7">
    <location>
        <begin position="305"/>
        <end position="331"/>
    </location>
</feature>
<gene>
    <name evidence="8" type="ORF">BXYJ_LOCUS9559</name>
</gene>
<dbReference type="SMR" id="A0A1I7S427"/>
<keyword evidence="11" id="KW-1185">Reference proteome</keyword>
<evidence type="ECO:0000256" key="4">
    <source>
        <dbReference type="ARBA" id="ARBA00022692"/>
    </source>
</evidence>
<reference evidence="9" key="2">
    <citation type="submission" date="2020-08" db="EMBL/GenBank/DDBJ databases">
        <authorList>
            <person name="Kikuchi T."/>
        </authorList>
    </citation>
    <scope>NUCLEOTIDE SEQUENCE</scope>
    <source>
        <strain evidence="8">Ka4C1</strain>
    </source>
</reference>
<dbReference type="PANTHER" id="PTHR16024">
    <property type="entry name" value="XK-RELATED PROTEIN"/>
    <property type="match status" value="1"/>
</dbReference>
<keyword evidence="6 7" id="KW-0472">Membrane</keyword>
<feature type="transmembrane region" description="Helical" evidence="7">
    <location>
        <begin position="42"/>
        <end position="65"/>
    </location>
</feature>
<dbReference type="InterPro" id="IPR050895">
    <property type="entry name" value="XK-related_scramblase"/>
</dbReference>
<evidence type="ECO:0000313" key="8">
    <source>
        <dbReference type="EMBL" id="CAD5227014.1"/>
    </source>
</evidence>
<dbReference type="OrthoDB" id="6136301at2759"/>
<feature type="transmembrane region" description="Helical" evidence="7">
    <location>
        <begin position="150"/>
        <end position="167"/>
    </location>
</feature>
<comment type="similarity">
    <text evidence="2 7">Belongs to the XK family.</text>
</comment>
<name>A0A1I7S427_BURXY</name>
<dbReference type="GO" id="GO:0043652">
    <property type="term" value="P:engulfment of apoptotic cell"/>
    <property type="evidence" value="ECO:0007669"/>
    <property type="project" value="TreeGrafter"/>
</dbReference>